<evidence type="ECO:0000313" key="2">
    <source>
        <dbReference type="EMBL" id="KPA78719.1"/>
    </source>
</evidence>
<feature type="compositionally biased region" description="Low complexity" evidence="1">
    <location>
        <begin position="492"/>
        <end position="505"/>
    </location>
</feature>
<sequence>MGNAVACGLDVESLKEAYKRRQRRRSRSLSSRDISDTSSASSRSGTNERLNSGDSSGDDDAAGPLRKPQSAAYTRPSFNTNRQPSPQRGPNGARSALRSLKASDPDRHLPPATARCNRKTTTSAPPRPSSVLEHSLRSNEMSFSVPEIDFHNSSPTESTDRVSTNEESYSFGLQASIGGYRVSEGRASPLRGSFPDAVPGAKKTSVATDIVNDFAAWDMGLGTMNDVQRASPAGNTAVATTKPSSGERLPMLGQPRRTSKGVNTTTTATLAGPSQIRGGTTASPATRRSADATAGTSVKKPSTMLDKRGTGQSTRMPVISSRYGVVSTWNAAAPPQKTFVATLQHTQQIPSHVGPRAAPNTARLGKVNAPASKLDNEAVKPKKNGAEFAAQNDEVEPYDLRFFSRAASPQEVETKDSAVAAMASAPLPNSRDQGKTGGDSSVPSTTKIAAASLATHNKVEKEEVRGVERLVATHSEERRLGGSHRRSKSRGSRAVNAAAAAAAVASKSPKDALTQTNAPTPGVASATGRLNNESKAGKSLVDAAPALASSSSSSASSSSAHTEKGVNGAHAGSASPAFSTSEKASSRQKVRSFTPNDDDRSSPLQRSESGVASRPHHHHRREDERDSTKMNAKDRVYLDDDEDDEDDDDSDEEEETPSGDDLENSVADLRPMKRVDSILVKNSSFRSRTGSVGPQDITPATGSVSFLLGEKEAELALASSQLMSRAIPRRRREQVRQMSKDFGVGVLRDVEGDAQGAAPLDNRAASS</sequence>
<dbReference type="VEuPathDB" id="TriTrypDB:LpyrH10_12_0260"/>
<feature type="compositionally biased region" description="Polar residues" evidence="1">
    <location>
        <begin position="76"/>
        <end position="88"/>
    </location>
</feature>
<gene>
    <name evidence="2" type="ORF">ABB37_05848</name>
</gene>
<proteinExistence type="predicted"/>
<protein>
    <submittedName>
        <fullName evidence="2">Uncharacterized protein</fullName>
    </submittedName>
</protein>
<accession>A0A0M9FYU3</accession>
<feature type="region of interest" description="Disordered" evidence="1">
    <location>
        <begin position="409"/>
        <end position="673"/>
    </location>
</feature>
<feature type="compositionally biased region" description="Polar residues" evidence="1">
    <location>
        <begin position="227"/>
        <end position="244"/>
    </location>
</feature>
<feature type="region of interest" description="Disordered" evidence="1">
    <location>
        <begin position="369"/>
        <end position="392"/>
    </location>
</feature>
<feature type="region of interest" description="Disordered" evidence="1">
    <location>
        <begin position="18"/>
        <end position="167"/>
    </location>
</feature>
<feature type="compositionally biased region" description="Low complexity" evidence="1">
    <location>
        <begin position="543"/>
        <end position="560"/>
    </location>
</feature>
<feature type="compositionally biased region" description="Basic and acidic residues" evidence="1">
    <location>
        <begin position="621"/>
        <end position="638"/>
    </location>
</feature>
<organism evidence="2 3">
    <name type="scientific">Leptomonas pyrrhocoris</name>
    <name type="common">Firebug parasite</name>
    <dbReference type="NCBI Taxonomy" id="157538"/>
    <lineage>
        <taxon>Eukaryota</taxon>
        <taxon>Discoba</taxon>
        <taxon>Euglenozoa</taxon>
        <taxon>Kinetoplastea</taxon>
        <taxon>Metakinetoplastina</taxon>
        <taxon>Trypanosomatida</taxon>
        <taxon>Trypanosomatidae</taxon>
        <taxon>Leishmaniinae</taxon>
        <taxon>Leptomonas</taxon>
    </lineage>
</organism>
<feature type="compositionally biased region" description="Polar residues" evidence="1">
    <location>
        <begin position="260"/>
        <end position="269"/>
    </location>
</feature>
<evidence type="ECO:0000256" key="1">
    <source>
        <dbReference type="SAM" id="MobiDB-lite"/>
    </source>
</evidence>
<feature type="compositionally biased region" description="Acidic residues" evidence="1">
    <location>
        <begin position="639"/>
        <end position="663"/>
    </location>
</feature>
<feature type="compositionally biased region" description="Polar residues" evidence="1">
    <location>
        <begin position="438"/>
        <end position="447"/>
    </location>
</feature>
<dbReference type="AlphaFoldDB" id="A0A0M9FYU3"/>
<keyword evidence="3" id="KW-1185">Reference proteome</keyword>
<feature type="compositionally biased region" description="Low complexity" evidence="1">
    <location>
        <begin position="28"/>
        <end position="44"/>
    </location>
</feature>
<comment type="caution">
    <text evidence="2">The sequence shown here is derived from an EMBL/GenBank/DDBJ whole genome shotgun (WGS) entry which is preliminary data.</text>
</comment>
<name>A0A0M9FYU3_LEPPY</name>
<dbReference type="Proteomes" id="UP000037923">
    <property type="component" value="Unassembled WGS sequence"/>
</dbReference>
<dbReference type="RefSeq" id="XP_015657158.1">
    <property type="nucleotide sequence ID" value="XM_015804024.1"/>
</dbReference>
<evidence type="ECO:0000313" key="3">
    <source>
        <dbReference type="Proteomes" id="UP000037923"/>
    </source>
</evidence>
<feature type="compositionally biased region" description="Polar residues" evidence="1">
    <location>
        <begin position="277"/>
        <end position="286"/>
    </location>
</feature>
<feature type="compositionally biased region" description="Basic and acidic residues" evidence="1">
    <location>
        <begin position="457"/>
        <end position="468"/>
    </location>
</feature>
<dbReference type="EMBL" id="LGTL01000012">
    <property type="protein sequence ID" value="KPA78719.1"/>
    <property type="molecule type" value="Genomic_DNA"/>
</dbReference>
<dbReference type="OMA" id="RIDYNNA"/>
<reference evidence="2 3" key="1">
    <citation type="submission" date="2015-07" db="EMBL/GenBank/DDBJ databases">
        <title>High-quality genome of monoxenous trypanosomatid Leptomonas pyrrhocoris.</title>
        <authorList>
            <person name="Flegontov P."/>
            <person name="Butenko A."/>
            <person name="Firsov S."/>
            <person name="Vlcek C."/>
            <person name="Logacheva M.D."/>
            <person name="Field M."/>
            <person name="Filatov D."/>
            <person name="Flegontova O."/>
            <person name="Gerasimov E."/>
            <person name="Jackson A.P."/>
            <person name="Kelly S."/>
            <person name="Opperdoes F."/>
            <person name="O'Reilly A."/>
            <person name="Votypka J."/>
            <person name="Yurchenko V."/>
            <person name="Lukes J."/>
        </authorList>
    </citation>
    <scope>NUCLEOTIDE SEQUENCE [LARGE SCALE GENOMIC DNA]</scope>
    <source>
        <strain evidence="2">H10</strain>
    </source>
</reference>
<dbReference type="GeneID" id="26906138"/>
<feature type="compositionally biased region" description="Basic residues" evidence="1">
    <location>
        <begin position="481"/>
        <end position="491"/>
    </location>
</feature>
<feature type="region of interest" description="Disordered" evidence="1">
    <location>
        <begin position="227"/>
        <end position="315"/>
    </location>
</feature>